<organism evidence="9 10">
    <name type="scientific">Fictibacillus fluitans</name>
    <dbReference type="NCBI Taxonomy" id="3058422"/>
    <lineage>
        <taxon>Bacteria</taxon>
        <taxon>Bacillati</taxon>
        <taxon>Bacillota</taxon>
        <taxon>Bacilli</taxon>
        <taxon>Bacillales</taxon>
        <taxon>Fictibacillaceae</taxon>
        <taxon>Fictibacillus</taxon>
    </lineage>
</organism>
<evidence type="ECO:0000256" key="6">
    <source>
        <dbReference type="ARBA" id="ARBA00022840"/>
    </source>
</evidence>
<keyword evidence="4" id="KW-0547">Nucleotide-binding</keyword>
<dbReference type="Gene3D" id="3.30.200.20">
    <property type="entry name" value="Phosphorylase Kinase, domain 1"/>
    <property type="match status" value="1"/>
</dbReference>
<dbReference type="GO" id="GO:0016301">
    <property type="term" value="F:kinase activity"/>
    <property type="evidence" value="ECO:0007669"/>
    <property type="project" value="UniProtKB-KW"/>
</dbReference>
<dbReference type="InterPro" id="IPR002575">
    <property type="entry name" value="Aminoglycoside_PTrfase"/>
</dbReference>
<protein>
    <submittedName>
        <fullName evidence="9">Homoserine kinase</fullName>
    </submittedName>
</protein>
<comment type="similarity">
    <text evidence="7">Belongs to the pseudomonas-type ThrB family.</text>
</comment>
<dbReference type="InterPro" id="IPR050249">
    <property type="entry name" value="Pseudomonas-type_ThrB"/>
</dbReference>
<keyword evidence="3" id="KW-0791">Threonine biosynthesis</keyword>
<dbReference type="SUPFAM" id="SSF56112">
    <property type="entry name" value="Protein kinase-like (PK-like)"/>
    <property type="match status" value="1"/>
</dbReference>
<dbReference type="PANTHER" id="PTHR21064">
    <property type="entry name" value="AMINOGLYCOSIDE PHOSPHOTRANSFERASE DOMAIN-CONTAINING PROTEIN-RELATED"/>
    <property type="match status" value="1"/>
</dbReference>
<keyword evidence="10" id="KW-1185">Reference proteome</keyword>
<proteinExistence type="inferred from homology"/>
<dbReference type="EMBL" id="JAUHTR010000005">
    <property type="protein sequence ID" value="MDN4525080.1"/>
    <property type="molecule type" value="Genomic_DNA"/>
</dbReference>
<dbReference type="PANTHER" id="PTHR21064:SF6">
    <property type="entry name" value="AMINOGLYCOSIDE PHOSPHOTRANSFERASE DOMAIN-CONTAINING PROTEIN"/>
    <property type="match status" value="1"/>
</dbReference>
<dbReference type="Proteomes" id="UP001172721">
    <property type="component" value="Unassembled WGS sequence"/>
</dbReference>
<comment type="caution">
    <text evidence="9">The sequence shown here is derived from an EMBL/GenBank/DDBJ whole genome shotgun (WGS) entry which is preliminary data.</text>
</comment>
<accession>A0ABT8HX70</accession>
<feature type="domain" description="Aminoglycoside phosphotransferase" evidence="8">
    <location>
        <begin position="28"/>
        <end position="233"/>
    </location>
</feature>
<dbReference type="CDD" id="cd05153">
    <property type="entry name" value="HomoserineK_II"/>
    <property type="match status" value="1"/>
</dbReference>
<evidence type="ECO:0000313" key="9">
    <source>
        <dbReference type="EMBL" id="MDN4525080.1"/>
    </source>
</evidence>
<dbReference type="Pfam" id="PF01636">
    <property type="entry name" value="APH"/>
    <property type="match status" value="1"/>
</dbReference>
<evidence type="ECO:0000259" key="8">
    <source>
        <dbReference type="Pfam" id="PF01636"/>
    </source>
</evidence>
<keyword evidence="1" id="KW-0028">Amino-acid biosynthesis</keyword>
<evidence type="ECO:0000256" key="1">
    <source>
        <dbReference type="ARBA" id="ARBA00022605"/>
    </source>
</evidence>
<gene>
    <name evidence="9" type="ORF">QYB97_11360</name>
</gene>
<dbReference type="Gene3D" id="3.90.1200.10">
    <property type="match status" value="1"/>
</dbReference>
<evidence type="ECO:0000256" key="3">
    <source>
        <dbReference type="ARBA" id="ARBA00022697"/>
    </source>
</evidence>
<dbReference type="RefSeq" id="WP_301166120.1">
    <property type="nucleotide sequence ID" value="NZ_JAUHTR010000005.1"/>
</dbReference>
<keyword evidence="6" id="KW-0067">ATP-binding</keyword>
<evidence type="ECO:0000313" key="10">
    <source>
        <dbReference type="Proteomes" id="UP001172721"/>
    </source>
</evidence>
<evidence type="ECO:0000256" key="2">
    <source>
        <dbReference type="ARBA" id="ARBA00022679"/>
    </source>
</evidence>
<dbReference type="InterPro" id="IPR005280">
    <property type="entry name" value="Homoserine_kinase_II"/>
</dbReference>
<evidence type="ECO:0000256" key="4">
    <source>
        <dbReference type="ARBA" id="ARBA00022741"/>
    </source>
</evidence>
<sequence>MAVKTVFINEEFHHIFANYNIGDYIKSEPISQGTVQTNYKVQTTEGYFVFRYYENRRKNSVLFEVDLLNFLKENNFPCTSPSINNAGSLVGIHNLKPFAVYYYIEGYHIEEPNEEQKRMVIQTAAELHKITQCYLPIHMESRWNYGVEFCREQAKSASKRSNSLHSKKKFDWINKGLLSLKLPQSLPMGICHCDFHSSNILYHNEKLVALLDFDDANYTYLLFDLVGLIESWAWTYDKYDVINLTEAKKIIEEYTKNRPLRKVEQKHLFDVYKLSILIDSIWFFERGDAEDFYEKRKIDYLDQLGRENFYKALFS</sequence>
<evidence type="ECO:0000256" key="7">
    <source>
        <dbReference type="ARBA" id="ARBA00038240"/>
    </source>
</evidence>
<keyword evidence="5 9" id="KW-0418">Kinase</keyword>
<evidence type="ECO:0000256" key="5">
    <source>
        <dbReference type="ARBA" id="ARBA00022777"/>
    </source>
</evidence>
<name>A0ABT8HX70_9BACL</name>
<reference evidence="9" key="1">
    <citation type="submission" date="2023-07" db="EMBL/GenBank/DDBJ databases">
        <title>Fictibacillus sp. isolated from freshwater pond.</title>
        <authorList>
            <person name="Kirdat K."/>
            <person name="Bhat A."/>
            <person name="Mourya A."/>
            <person name="Yadav A."/>
        </authorList>
    </citation>
    <scope>NUCLEOTIDE SEQUENCE</scope>
    <source>
        <strain evidence="9">NE201</strain>
    </source>
</reference>
<keyword evidence="2" id="KW-0808">Transferase</keyword>
<dbReference type="InterPro" id="IPR011009">
    <property type="entry name" value="Kinase-like_dom_sf"/>
</dbReference>